<sequence>MHTVGILPDEVPVPALGQVCGRPAYESEAIAYTLNTYSQCRPSDHVLPLDCGSSCHTLVRSVLRRLEGQGVEHEHGSCELKTPGSPPVPTDLGSYIPPLHRILNANNSIFDSCYEVRMAMLRHAMSAGAGPADARGGG</sequence>
<reference evidence="3" key="2">
    <citation type="submission" date="2012-11" db="EMBL/GenBank/DDBJ databases">
        <authorList>
            <person name="Kuo A."/>
            <person name="Curtis B.A."/>
            <person name="Tanifuji G."/>
            <person name="Burki F."/>
            <person name="Gruber A."/>
            <person name="Irimia M."/>
            <person name="Maruyama S."/>
            <person name="Arias M.C."/>
            <person name="Ball S.G."/>
            <person name="Gile G.H."/>
            <person name="Hirakawa Y."/>
            <person name="Hopkins J.F."/>
            <person name="Rensing S.A."/>
            <person name="Schmutz J."/>
            <person name="Symeonidi A."/>
            <person name="Elias M."/>
            <person name="Eveleigh R.J."/>
            <person name="Herman E.K."/>
            <person name="Klute M.J."/>
            <person name="Nakayama T."/>
            <person name="Obornik M."/>
            <person name="Reyes-Prieto A."/>
            <person name="Armbrust E.V."/>
            <person name="Aves S.J."/>
            <person name="Beiko R.G."/>
            <person name="Coutinho P."/>
            <person name="Dacks J.B."/>
            <person name="Durnford D.G."/>
            <person name="Fast N.M."/>
            <person name="Green B.R."/>
            <person name="Grisdale C."/>
            <person name="Hempe F."/>
            <person name="Henrissat B."/>
            <person name="Hoppner M.P."/>
            <person name="Ishida K.-I."/>
            <person name="Kim E."/>
            <person name="Koreny L."/>
            <person name="Kroth P.G."/>
            <person name="Liu Y."/>
            <person name="Malik S.-B."/>
            <person name="Maier U.G."/>
            <person name="McRose D."/>
            <person name="Mock T."/>
            <person name="Neilson J.A."/>
            <person name="Onodera N.T."/>
            <person name="Poole A.M."/>
            <person name="Pritham E.J."/>
            <person name="Richards T.A."/>
            <person name="Rocap G."/>
            <person name="Roy S.W."/>
            <person name="Sarai C."/>
            <person name="Schaack S."/>
            <person name="Shirato S."/>
            <person name="Slamovits C.H."/>
            <person name="Spencer D.F."/>
            <person name="Suzuki S."/>
            <person name="Worden A.Z."/>
            <person name="Zauner S."/>
            <person name="Barry K."/>
            <person name="Bell C."/>
            <person name="Bharti A.K."/>
            <person name="Crow J.A."/>
            <person name="Grimwood J."/>
            <person name="Kramer R."/>
            <person name="Lindquist E."/>
            <person name="Lucas S."/>
            <person name="Salamov A."/>
            <person name="McFadden G.I."/>
            <person name="Lane C.E."/>
            <person name="Keeling P.J."/>
            <person name="Gray M.W."/>
            <person name="Grigoriev I.V."/>
            <person name="Archibald J.M."/>
        </authorList>
    </citation>
    <scope>NUCLEOTIDE SEQUENCE</scope>
    <source>
        <strain evidence="3">CCMP2712</strain>
    </source>
</reference>
<gene>
    <name evidence="1" type="ORF">GUITHDRAFT_118165</name>
</gene>
<accession>L1IIA6</accession>
<dbReference type="KEGG" id="gtt:GUITHDRAFT_118165"/>
<dbReference type="EnsemblProtists" id="EKX35674">
    <property type="protein sequence ID" value="EKX35674"/>
    <property type="gene ID" value="GUITHDRAFT_118165"/>
</dbReference>
<name>L1IIA6_GUITC</name>
<evidence type="ECO:0000313" key="3">
    <source>
        <dbReference type="Proteomes" id="UP000011087"/>
    </source>
</evidence>
<dbReference type="AlphaFoldDB" id="L1IIA6"/>
<dbReference type="Proteomes" id="UP000011087">
    <property type="component" value="Unassembled WGS sequence"/>
</dbReference>
<dbReference type="GeneID" id="17292433"/>
<keyword evidence="3" id="KW-1185">Reference proteome</keyword>
<dbReference type="PaxDb" id="55529-EKX35674"/>
<reference evidence="1 3" key="1">
    <citation type="journal article" date="2012" name="Nature">
        <title>Algal genomes reveal evolutionary mosaicism and the fate of nucleomorphs.</title>
        <authorList>
            <consortium name="DOE Joint Genome Institute"/>
            <person name="Curtis B.A."/>
            <person name="Tanifuji G."/>
            <person name="Burki F."/>
            <person name="Gruber A."/>
            <person name="Irimia M."/>
            <person name="Maruyama S."/>
            <person name="Arias M.C."/>
            <person name="Ball S.G."/>
            <person name="Gile G.H."/>
            <person name="Hirakawa Y."/>
            <person name="Hopkins J.F."/>
            <person name="Kuo A."/>
            <person name="Rensing S.A."/>
            <person name="Schmutz J."/>
            <person name="Symeonidi A."/>
            <person name="Elias M."/>
            <person name="Eveleigh R.J."/>
            <person name="Herman E.K."/>
            <person name="Klute M.J."/>
            <person name="Nakayama T."/>
            <person name="Obornik M."/>
            <person name="Reyes-Prieto A."/>
            <person name="Armbrust E.V."/>
            <person name="Aves S.J."/>
            <person name="Beiko R.G."/>
            <person name="Coutinho P."/>
            <person name="Dacks J.B."/>
            <person name="Durnford D.G."/>
            <person name="Fast N.M."/>
            <person name="Green B.R."/>
            <person name="Grisdale C.J."/>
            <person name="Hempel F."/>
            <person name="Henrissat B."/>
            <person name="Hoppner M.P."/>
            <person name="Ishida K."/>
            <person name="Kim E."/>
            <person name="Koreny L."/>
            <person name="Kroth P.G."/>
            <person name="Liu Y."/>
            <person name="Malik S.B."/>
            <person name="Maier U.G."/>
            <person name="McRose D."/>
            <person name="Mock T."/>
            <person name="Neilson J.A."/>
            <person name="Onodera N.T."/>
            <person name="Poole A.M."/>
            <person name="Pritham E.J."/>
            <person name="Richards T.A."/>
            <person name="Rocap G."/>
            <person name="Roy S.W."/>
            <person name="Sarai C."/>
            <person name="Schaack S."/>
            <person name="Shirato S."/>
            <person name="Slamovits C.H."/>
            <person name="Spencer D.F."/>
            <person name="Suzuki S."/>
            <person name="Worden A.Z."/>
            <person name="Zauner S."/>
            <person name="Barry K."/>
            <person name="Bell C."/>
            <person name="Bharti A.K."/>
            <person name="Crow J.A."/>
            <person name="Grimwood J."/>
            <person name="Kramer R."/>
            <person name="Lindquist E."/>
            <person name="Lucas S."/>
            <person name="Salamov A."/>
            <person name="McFadden G.I."/>
            <person name="Lane C.E."/>
            <person name="Keeling P.J."/>
            <person name="Gray M.W."/>
            <person name="Grigoriev I.V."/>
            <person name="Archibald J.M."/>
        </authorList>
    </citation>
    <scope>NUCLEOTIDE SEQUENCE</scope>
    <source>
        <strain evidence="1 3">CCMP2712</strain>
    </source>
</reference>
<dbReference type="HOGENOM" id="CLU_1859070_0_0_1"/>
<proteinExistence type="predicted"/>
<evidence type="ECO:0000313" key="2">
    <source>
        <dbReference type="EnsemblProtists" id="EKX35674"/>
    </source>
</evidence>
<dbReference type="RefSeq" id="XP_005822654.1">
    <property type="nucleotide sequence ID" value="XM_005822597.1"/>
</dbReference>
<organism evidence="1">
    <name type="scientific">Guillardia theta (strain CCMP2712)</name>
    <name type="common">Cryptophyte</name>
    <dbReference type="NCBI Taxonomy" id="905079"/>
    <lineage>
        <taxon>Eukaryota</taxon>
        <taxon>Cryptophyceae</taxon>
        <taxon>Pyrenomonadales</taxon>
        <taxon>Geminigeraceae</taxon>
        <taxon>Guillardia</taxon>
    </lineage>
</organism>
<evidence type="ECO:0000313" key="1">
    <source>
        <dbReference type="EMBL" id="EKX35674.1"/>
    </source>
</evidence>
<dbReference type="EMBL" id="JH993086">
    <property type="protein sequence ID" value="EKX35674.1"/>
    <property type="molecule type" value="Genomic_DNA"/>
</dbReference>
<reference evidence="2" key="3">
    <citation type="submission" date="2015-06" db="UniProtKB">
        <authorList>
            <consortium name="EnsemblProtists"/>
        </authorList>
    </citation>
    <scope>IDENTIFICATION</scope>
</reference>
<protein>
    <submittedName>
        <fullName evidence="1 2">Uncharacterized protein</fullName>
    </submittedName>
</protein>